<dbReference type="STRING" id="31964.CMS1078"/>
<name>B0RGD6_CLASE</name>
<dbReference type="AlphaFoldDB" id="B0RGD6"/>
<dbReference type="EMBL" id="AM849034">
    <property type="protein sequence ID" value="CAQ01192.1"/>
    <property type="molecule type" value="Genomic_DNA"/>
</dbReference>
<keyword evidence="2" id="KW-1185">Reference proteome</keyword>
<evidence type="ECO:0000313" key="2">
    <source>
        <dbReference type="Proteomes" id="UP000001318"/>
    </source>
</evidence>
<protein>
    <submittedName>
        <fullName evidence="1">Uncharacterized protein</fullName>
    </submittedName>
</protein>
<reference evidence="1 2" key="1">
    <citation type="journal article" date="2008" name="J. Bacteriol.">
        <title>Genome of the actinomycete plant pathogen Clavibacter michiganensis subsp. sepedonicus suggests recent niche adaptation.</title>
        <authorList>
            <person name="Bentley S.D."/>
            <person name="Corton C."/>
            <person name="Brown S.E."/>
            <person name="Barron A."/>
            <person name="Clark L."/>
            <person name="Doggett J."/>
            <person name="Harris B."/>
            <person name="Ormond D."/>
            <person name="Quail M.A."/>
            <person name="May G."/>
            <person name="Francis D."/>
            <person name="Knudson D."/>
            <person name="Parkhill J."/>
            <person name="Ishimaru C.A."/>
        </authorList>
    </citation>
    <scope>NUCLEOTIDE SEQUENCE [LARGE SCALE GENOMIC DNA]</scope>
    <source>
        <strain evidence="2">ATCC 33113 / DSM 20744 / JCM 9667 / LMG 2889 / ICMP 2535 / C-1</strain>
    </source>
</reference>
<accession>B0RGD6</accession>
<dbReference type="KEGG" id="cms:CMS1078"/>
<dbReference type="Proteomes" id="UP000001318">
    <property type="component" value="Chromosome"/>
</dbReference>
<evidence type="ECO:0000313" key="1">
    <source>
        <dbReference type="EMBL" id="CAQ01192.1"/>
    </source>
</evidence>
<gene>
    <name evidence="1" type="ordered locus">CMS1078</name>
</gene>
<organism evidence="1 2">
    <name type="scientific">Clavibacter sepedonicus</name>
    <name type="common">Clavibacter michiganensis subsp. sepedonicus</name>
    <dbReference type="NCBI Taxonomy" id="31964"/>
    <lineage>
        <taxon>Bacteria</taxon>
        <taxon>Bacillati</taxon>
        <taxon>Actinomycetota</taxon>
        <taxon>Actinomycetes</taxon>
        <taxon>Micrococcales</taxon>
        <taxon>Microbacteriaceae</taxon>
        <taxon>Clavibacter</taxon>
    </lineage>
</organism>
<sequence length="66" mass="6532">MGDRVAEAADVASVAGRVVGAGARVTVAAGSGLVRVEDLLTQAVAKADAVTPEGFRVPAGVRITPM</sequence>
<dbReference type="HOGENOM" id="CLU_2823347_0_0_11"/>
<proteinExistence type="predicted"/>